<organism evidence="1 2">
    <name type="scientific">Russula earlei</name>
    <dbReference type="NCBI Taxonomy" id="71964"/>
    <lineage>
        <taxon>Eukaryota</taxon>
        <taxon>Fungi</taxon>
        <taxon>Dikarya</taxon>
        <taxon>Basidiomycota</taxon>
        <taxon>Agaricomycotina</taxon>
        <taxon>Agaricomycetes</taxon>
        <taxon>Russulales</taxon>
        <taxon>Russulaceae</taxon>
        <taxon>Russula</taxon>
    </lineage>
</organism>
<evidence type="ECO:0000313" key="1">
    <source>
        <dbReference type="EMBL" id="KAI9508341.1"/>
    </source>
</evidence>
<gene>
    <name evidence="1" type="ORF">F5148DRAFT_1197451</name>
</gene>
<proteinExistence type="predicted"/>
<accession>A0ACC0UA61</accession>
<evidence type="ECO:0000313" key="2">
    <source>
        <dbReference type="Proteomes" id="UP001207468"/>
    </source>
</evidence>
<dbReference type="Proteomes" id="UP001207468">
    <property type="component" value="Unassembled WGS sequence"/>
</dbReference>
<comment type="caution">
    <text evidence="1">The sequence shown here is derived from an EMBL/GenBank/DDBJ whole genome shotgun (WGS) entry which is preliminary data.</text>
</comment>
<sequence>MWLPFHPMFSMAAGLSSSYQQPFNISGGNVTGLADRQLDGFTPYIEFARAAYCNPNKIDGWKCGGSCDALPGFMPSLTGGDGDGTQFFYVGYWPAQSAVVVAHQGTDPSEFLAVFTDLEIDFIVPDPDLFLGIPADVKVHSGFAKEHKKSARPILAEVKRLMVAHSSTHVVLVGHSLGGAVAELDSLYMKLNLPADTTVRGVTFGTPRVGNQAWATFFDSQVSDFTRINNKRDPVPIIPGRALGFRHPSGEIHIDQDGSVYICPGPDNTVGLRCTNHMVPNVGHGNVDDHSGPYNGIFIGTKACTP</sequence>
<name>A0ACC0UA61_9AGAM</name>
<reference evidence="1" key="1">
    <citation type="submission" date="2021-03" db="EMBL/GenBank/DDBJ databases">
        <title>Evolutionary priming and transition to the ectomycorrhizal habit in an iconic lineage of mushroom-forming fungi: is preadaptation a requirement?</title>
        <authorList>
            <consortium name="DOE Joint Genome Institute"/>
            <person name="Looney B.P."/>
            <person name="Miyauchi S."/>
            <person name="Morin E."/>
            <person name="Drula E."/>
            <person name="Courty P.E."/>
            <person name="Chicoki N."/>
            <person name="Fauchery L."/>
            <person name="Kohler A."/>
            <person name="Kuo A."/>
            <person name="LaButti K."/>
            <person name="Pangilinan J."/>
            <person name="Lipzen A."/>
            <person name="Riley R."/>
            <person name="Andreopoulos W."/>
            <person name="He G."/>
            <person name="Johnson J."/>
            <person name="Barry K.W."/>
            <person name="Grigoriev I.V."/>
            <person name="Nagy L."/>
            <person name="Hibbett D."/>
            <person name="Henrissat B."/>
            <person name="Matheny P.B."/>
            <person name="Labbe J."/>
            <person name="Martin A.F."/>
        </authorList>
    </citation>
    <scope>NUCLEOTIDE SEQUENCE</scope>
    <source>
        <strain evidence="1">BPL698</strain>
    </source>
</reference>
<protein>
    <submittedName>
        <fullName evidence="1">Alpha/beta-hydrolase</fullName>
    </submittedName>
</protein>
<keyword evidence="2" id="KW-1185">Reference proteome</keyword>
<dbReference type="EMBL" id="JAGFNK010000095">
    <property type="protein sequence ID" value="KAI9508341.1"/>
    <property type="molecule type" value="Genomic_DNA"/>
</dbReference>